<evidence type="ECO:0000313" key="1">
    <source>
        <dbReference type="EMBL" id="MPC59218.1"/>
    </source>
</evidence>
<sequence length="222" mass="23608">MESLTCAQQEVRLFQQAKASPLHSASLPLPLRLVPLVIGCPSETLPSPDGSMPSHCNTTQGLLKVPGRLIYWAGTSRGRRTGGLSGSSAMTSPGLRCLLCQLPQLRGFCTSTEPSEALSAGMGGALRQSALWSLLPYHITVARGASDVGFWVTQMFHSLTFRFGISAISLFAFPETAQLPFYSTVQWNHACFGIRGVSKRTGSNSVHGPIVGWASSLGATVS</sequence>
<protein>
    <submittedName>
        <fullName evidence="1">Uncharacterized protein</fullName>
    </submittedName>
</protein>
<reference evidence="1 2" key="1">
    <citation type="submission" date="2019-05" db="EMBL/GenBank/DDBJ databases">
        <title>Another draft genome of Portunus trituberculatus and its Hox gene families provides insights of decapod evolution.</title>
        <authorList>
            <person name="Jeong J.-H."/>
            <person name="Song I."/>
            <person name="Kim S."/>
            <person name="Choi T."/>
            <person name="Kim D."/>
            <person name="Ryu S."/>
            <person name="Kim W."/>
        </authorList>
    </citation>
    <scope>NUCLEOTIDE SEQUENCE [LARGE SCALE GENOMIC DNA]</scope>
    <source>
        <tissue evidence="1">Muscle</tissue>
    </source>
</reference>
<dbReference type="AlphaFoldDB" id="A0A5B7GQ84"/>
<evidence type="ECO:0000313" key="2">
    <source>
        <dbReference type="Proteomes" id="UP000324222"/>
    </source>
</evidence>
<gene>
    <name evidence="1" type="ORF">E2C01_053236</name>
</gene>
<name>A0A5B7GQ84_PORTR</name>
<keyword evidence="2" id="KW-1185">Reference proteome</keyword>
<accession>A0A5B7GQ84</accession>
<organism evidence="1 2">
    <name type="scientific">Portunus trituberculatus</name>
    <name type="common">Swimming crab</name>
    <name type="synonym">Neptunus trituberculatus</name>
    <dbReference type="NCBI Taxonomy" id="210409"/>
    <lineage>
        <taxon>Eukaryota</taxon>
        <taxon>Metazoa</taxon>
        <taxon>Ecdysozoa</taxon>
        <taxon>Arthropoda</taxon>
        <taxon>Crustacea</taxon>
        <taxon>Multicrustacea</taxon>
        <taxon>Malacostraca</taxon>
        <taxon>Eumalacostraca</taxon>
        <taxon>Eucarida</taxon>
        <taxon>Decapoda</taxon>
        <taxon>Pleocyemata</taxon>
        <taxon>Brachyura</taxon>
        <taxon>Eubrachyura</taxon>
        <taxon>Portunoidea</taxon>
        <taxon>Portunidae</taxon>
        <taxon>Portuninae</taxon>
        <taxon>Portunus</taxon>
    </lineage>
</organism>
<comment type="caution">
    <text evidence="1">The sequence shown here is derived from an EMBL/GenBank/DDBJ whole genome shotgun (WGS) entry which is preliminary data.</text>
</comment>
<dbReference type="EMBL" id="VSRR010016362">
    <property type="protein sequence ID" value="MPC59218.1"/>
    <property type="molecule type" value="Genomic_DNA"/>
</dbReference>
<dbReference type="Proteomes" id="UP000324222">
    <property type="component" value="Unassembled WGS sequence"/>
</dbReference>
<proteinExistence type="predicted"/>